<organism evidence="1">
    <name type="scientific">viral metagenome</name>
    <dbReference type="NCBI Taxonomy" id="1070528"/>
    <lineage>
        <taxon>unclassified sequences</taxon>
        <taxon>metagenomes</taxon>
        <taxon>organismal metagenomes</taxon>
    </lineage>
</organism>
<dbReference type="EMBL" id="MN739485">
    <property type="protein sequence ID" value="QHT07727.1"/>
    <property type="molecule type" value="Genomic_DNA"/>
</dbReference>
<sequence>MFLILIIMKFIKLHPTIHSIIVMKMISVALEFSYRKICAPMDSFYHFFISLFSSSSEACGTIRTLAHQLNFVVVGMIMKWLVDTVEGFTVD</sequence>
<accession>A0A6C0CU09</accession>
<reference evidence="1" key="1">
    <citation type="journal article" date="2020" name="Nature">
        <title>Giant virus diversity and host interactions through global metagenomics.</title>
        <authorList>
            <person name="Schulz F."/>
            <person name="Roux S."/>
            <person name="Paez-Espino D."/>
            <person name="Jungbluth S."/>
            <person name="Walsh D.A."/>
            <person name="Denef V.J."/>
            <person name="McMahon K.D."/>
            <person name="Konstantinidis K.T."/>
            <person name="Eloe-Fadrosh E.A."/>
            <person name="Kyrpides N.C."/>
            <person name="Woyke T."/>
        </authorList>
    </citation>
    <scope>NUCLEOTIDE SEQUENCE</scope>
    <source>
        <strain evidence="1">GVMAG-M-3300021964-36</strain>
    </source>
</reference>
<proteinExistence type="predicted"/>
<dbReference type="AlphaFoldDB" id="A0A6C0CU09"/>
<evidence type="ECO:0000313" key="1">
    <source>
        <dbReference type="EMBL" id="QHT07727.1"/>
    </source>
</evidence>
<protein>
    <submittedName>
        <fullName evidence="1">Uncharacterized protein</fullName>
    </submittedName>
</protein>
<name>A0A6C0CU09_9ZZZZ</name>